<evidence type="ECO:0000259" key="15">
    <source>
        <dbReference type="SMART" id="SM00210"/>
    </source>
</evidence>
<evidence type="ECO:0000256" key="3">
    <source>
        <dbReference type="ARBA" id="ARBA00022530"/>
    </source>
</evidence>
<evidence type="ECO:0000256" key="11">
    <source>
        <dbReference type="ARBA" id="ARBA00057339"/>
    </source>
</evidence>
<dbReference type="EMBL" id="KE164119">
    <property type="protein sequence ID" value="EPQ15208.1"/>
    <property type="molecule type" value="Genomic_DNA"/>
</dbReference>
<dbReference type="GO" id="GO:0005581">
    <property type="term" value="C:collagen trimer"/>
    <property type="evidence" value="ECO:0007669"/>
    <property type="project" value="UniProtKB-KW"/>
</dbReference>
<feature type="domain" description="Thrombospondin-like N-terminal" evidence="15">
    <location>
        <begin position="59"/>
        <end position="240"/>
    </location>
</feature>
<dbReference type="InterPro" id="IPR048287">
    <property type="entry name" value="TSPN-like_N"/>
</dbReference>
<dbReference type="Proteomes" id="UP000052978">
    <property type="component" value="Unassembled WGS sequence"/>
</dbReference>
<gene>
    <name evidence="16" type="ORF">D623_10012366</name>
</gene>
<evidence type="ECO:0000313" key="17">
    <source>
        <dbReference type="Proteomes" id="UP000052978"/>
    </source>
</evidence>
<evidence type="ECO:0000256" key="1">
    <source>
        <dbReference type="ARBA" id="ARBA00004498"/>
    </source>
</evidence>
<proteinExistence type="inferred from homology"/>
<accession>S7PW51</accession>
<comment type="subcellular location">
    <subcellularLocation>
        <location evidence="1">Secreted</location>
        <location evidence="1">Extracellular space</location>
        <location evidence="1">Extracellular matrix</location>
    </subcellularLocation>
</comment>
<keyword evidence="8" id="KW-0325">Glycoprotein</keyword>
<keyword evidence="6" id="KW-0130">Cell adhesion</keyword>
<keyword evidence="7 16" id="KW-0176">Collagen</keyword>
<dbReference type="InterPro" id="IPR013320">
    <property type="entry name" value="ConA-like_dom_sf"/>
</dbReference>
<feature type="region of interest" description="Disordered" evidence="14">
    <location>
        <begin position="372"/>
        <end position="442"/>
    </location>
</feature>
<evidence type="ECO:0000256" key="10">
    <source>
        <dbReference type="ARBA" id="ARBA00049648"/>
    </source>
</evidence>
<evidence type="ECO:0000256" key="12">
    <source>
        <dbReference type="ARBA" id="ARBA00063879"/>
    </source>
</evidence>
<comment type="similarity">
    <text evidence="10">Belongs to the fibril-associated collagens with interrupted helices (FACIT) family.</text>
</comment>
<evidence type="ECO:0000313" key="16">
    <source>
        <dbReference type="EMBL" id="EPQ15208.1"/>
    </source>
</evidence>
<evidence type="ECO:0000256" key="5">
    <source>
        <dbReference type="ARBA" id="ARBA00022737"/>
    </source>
</evidence>
<keyword evidence="2" id="KW-0964">Secreted</keyword>
<evidence type="ECO:0000256" key="2">
    <source>
        <dbReference type="ARBA" id="ARBA00022525"/>
    </source>
</evidence>
<evidence type="ECO:0000256" key="4">
    <source>
        <dbReference type="ARBA" id="ARBA00022729"/>
    </source>
</evidence>
<feature type="region of interest" description="Disordered" evidence="14">
    <location>
        <begin position="546"/>
        <end position="577"/>
    </location>
</feature>
<dbReference type="Gene3D" id="2.60.120.200">
    <property type="match status" value="1"/>
</dbReference>
<dbReference type="FunFam" id="2.60.120.200:FF:000094">
    <property type="entry name" value="Collagen type XVI alpha 1 chain"/>
    <property type="match status" value="1"/>
</dbReference>
<evidence type="ECO:0000256" key="7">
    <source>
        <dbReference type="ARBA" id="ARBA00023119"/>
    </source>
</evidence>
<keyword evidence="4" id="KW-0732">Signal</keyword>
<dbReference type="GO" id="GO:0007155">
    <property type="term" value="P:cell adhesion"/>
    <property type="evidence" value="ECO:0007669"/>
    <property type="project" value="UniProtKB-KW"/>
</dbReference>
<sequence length="577" mass="61976">MGQRISTSVRNLGPLPWGDSPIAAAVEYSDNLSGEKCPPSQQEGLKLEHRSDLSTNVTGFNLIRRLNFMKTSAIKKIRNPNGPLILRLGATPLTQPTRRVFPRGLPDEFTLVLTLLLKKHTHQNTWYLFQVTDGEGYPQISLEVNSQEQSLELRALGHDGDFVSCIFSVPQLFDLHWHKLQLSVAERVASVHVDCTSASSQPLGPRRPVRPVGHVFLGLDAEQAKPVSFDLQQAHIYCDPELVLEEGCCEILPGGPFPHTGQCPPETSKARRDTQSNELIEINPQTEGKVYTRCFCLEEPQSSKCPPCVHGARESNGNDCVRISPDAPLQGDPGIQGLKGEKGESCLSCSPAVGAQQLGPLAGIKGDVGPPGLGFPGLPGEPCEPCSALSEPQNGNSRVAALPGPPGEKGEPGPPGFGLPGKQVPRGQPAPAGSPLPSLIPTPYRVTQGILETPERQAPWGSRDCRESQGFGAPWGQKEKRSGRWWAVCCMNTKRLRVLRGRLGSGCEPPLLPERWVGAPQLFSGAGVSGACCDFPRLRWGQGRNRALRGTHGPPFPMPPAGPAASPGSLLAMPVSD</sequence>
<dbReference type="SMART" id="SM00210">
    <property type="entry name" value="TSPN"/>
    <property type="match status" value="1"/>
</dbReference>
<keyword evidence="9" id="KW-0379">Hydroxylation</keyword>
<keyword evidence="3" id="KW-0272">Extracellular matrix</keyword>
<comment type="function">
    <text evidence="11">Involved in mediating cell attachment and inducing integrin-mediated cellular reactions, such as cell spreading and alterations in cell morphology.</text>
</comment>
<dbReference type="SUPFAM" id="SSF49899">
    <property type="entry name" value="Concanavalin A-like lectins/glucanases"/>
    <property type="match status" value="1"/>
</dbReference>
<feature type="region of interest" description="Disordered" evidence="14">
    <location>
        <begin position="455"/>
        <end position="477"/>
    </location>
</feature>
<evidence type="ECO:0000256" key="13">
    <source>
        <dbReference type="ARBA" id="ARBA00074547"/>
    </source>
</evidence>
<dbReference type="AlphaFoldDB" id="S7PW51"/>
<evidence type="ECO:0000256" key="6">
    <source>
        <dbReference type="ARBA" id="ARBA00022889"/>
    </source>
</evidence>
<evidence type="ECO:0000256" key="8">
    <source>
        <dbReference type="ARBA" id="ARBA00023180"/>
    </source>
</evidence>
<evidence type="ECO:0000256" key="14">
    <source>
        <dbReference type="SAM" id="MobiDB-lite"/>
    </source>
</evidence>
<keyword evidence="5" id="KW-0677">Repeat</keyword>
<comment type="subunit">
    <text evidence="12">Homotrimer. Interacts with FBN1, fibronectin and integrins ITGA1/ITGB1 and ITGA2/ITGB1. Integrin ITGA1/ITGB1 binds to a unique site within COL16A1 located close to its C-terminal end between collagenous domains COL1-COL3.</text>
</comment>
<evidence type="ECO:0000256" key="9">
    <source>
        <dbReference type="ARBA" id="ARBA00023278"/>
    </source>
</evidence>
<keyword evidence="17" id="KW-1185">Reference proteome</keyword>
<name>S7PW51_MYOBR</name>
<protein>
    <recommendedName>
        <fullName evidence="13">Collagen alpha-1(XVI) chain</fullName>
    </recommendedName>
</protein>
<organism evidence="16 17">
    <name type="scientific">Myotis brandtii</name>
    <name type="common">Brandt's bat</name>
    <dbReference type="NCBI Taxonomy" id="109478"/>
    <lineage>
        <taxon>Eukaryota</taxon>
        <taxon>Metazoa</taxon>
        <taxon>Chordata</taxon>
        <taxon>Craniata</taxon>
        <taxon>Vertebrata</taxon>
        <taxon>Euteleostomi</taxon>
        <taxon>Mammalia</taxon>
        <taxon>Eutheria</taxon>
        <taxon>Laurasiatheria</taxon>
        <taxon>Chiroptera</taxon>
        <taxon>Yangochiroptera</taxon>
        <taxon>Vespertilionidae</taxon>
        <taxon>Myotis</taxon>
    </lineage>
</organism>
<reference evidence="16 17" key="1">
    <citation type="journal article" date="2013" name="Nat. Commun.">
        <title>Genome analysis reveals insights into physiology and longevity of the Brandt's bat Myotis brandtii.</title>
        <authorList>
            <person name="Seim I."/>
            <person name="Fang X."/>
            <person name="Xiong Z."/>
            <person name="Lobanov A.V."/>
            <person name="Huang Z."/>
            <person name="Ma S."/>
            <person name="Feng Y."/>
            <person name="Turanov A.A."/>
            <person name="Zhu Y."/>
            <person name="Lenz T.L."/>
            <person name="Gerashchenko M.V."/>
            <person name="Fan D."/>
            <person name="Hee Yim S."/>
            <person name="Yao X."/>
            <person name="Jordan D."/>
            <person name="Xiong Y."/>
            <person name="Ma Y."/>
            <person name="Lyapunov A.N."/>
            <person name="Chen G."/>
            <person name="Kulakova O.I."/>
            <person name="Sun Y."/>
            <person name="Lee S.G."/>
            <person name="Bronson R.T."/>
            <person name="Moskalev A.A."/>
            <person name="Sunyaev S.R."/>
            <person name="Zhang G."/>
            <person name="Krogh A."/>
            <person name="Wang J."/>
            <person name="Gladyshev V.N."/>
        </authorList>
    </citation>
    <scope>NUCLEOTIDE SEQUENCE [LARGE SCALE GENOMIC DNA]</scope>
</reference>